<sequence length="115" mass="12453">MDGHFGRGRRQLALSLRSLFRALKRERVVFRDPAQHFRDGSPTGISKPVPSDLLVNALRQTKTPLGRLVLVLAAAHAVPVHELRTILTCDLRPASLHAAPAPSLSAEASYGTPST</sequence>
<accession>A0A7W9V2K4</accession>
<evidence type="ECO:0000313" key="1">
    <source>
        <dbReference type="EMBL" id="MBB5938954.1"/>
    </source>
</evidence>
<dbReference type="AlphaFoldDB" id="A0A7W9V2K4"/>
<protein>
    <recommendedName>
        <fullName evidence="3">Integrase</fullName>
    </recommendedName>
</protein>
<keyword evidence="2" id="KW-1185">Reference proteome</keyword>
<gene>
    <name evidence="1" type="ORF">FHS42_006046</name>
</gene>
<evidence type="ECO:0008006" key="3">
    <source>
        <dbReference type="Google" id="ProtNLM"/>
    </source>
</evidence>
<evidence type="ECO:0000313" key="2">
    <source>
        <dbReference type="Proteomes" id="UP000588098"/>
    </source>
</evidence>
<name>A0A7W9V2K4_9ACTN</name>
<comment type="caution">
    <text evidence="1">The sequence shown here is derived from an EMBL/GenBank/DDBJ whole genome shotgun (WGS) entry which is preliminary data.</text>
</comment>
<organism evidence="1 2">
    <name type="scientific">Streptomyces zagrosensis</name>
    <dbReference type="NCBI Taxonomy" id="1042984"/>
    <lineage>
        <taxon>Bacteria</taxon>
        <taxon>Bacillati</taxon>
        <taxon>Actinomycetota</taxon>
        <taxon>Actinomycetes</taxon>
        <taxon>Kitasatosporales</taxon>
        <taxon>Streptomycetaceae</taxon>
        <taxon>Streptomyces</taxon>
    </lineage>
</organism>
<dbReference type="Proteomes" id="UP000588098">
    <property type="component" value="Unassembled WGS sequence"/>
</dbReference>
<proteinExistence type="predicted"/>
<dbReference type="RefSeq" id="WP_184577260.1">
    <property type="nucleotide sequence ID" value="NZ_JACHJL010000020.1"/>
</dbReference>
<dbReference type="EMBL" id="JACHJL010000020">
    <property type="protein sequence ID" value="MBB5938954.1"/>
    <property type="molecule type" value="Genomic_DNA"/>
</dbReference>
<reference evidence="1 2" key="1">
    <citation type="submission" date="2020-08" db="EMBL/GenBank/DDBJ databases">
        <title>Genomic Encyclopedia of Type Strains, Phase III (KMG-III): the genomes of soil and plant-associated and newly described type strains.</title>
        <authorList>
            <person name="Whitman W."/>
        </authorList>
    </citation>
    <scope>NUCLEOTIDE SEQUENCE [LARGE SCALE GENOMIC DNA]</scope>
    <source>
        <strain evidence="1 2">CECT 8305</strain>
    </source>
</reference>